<evidence type="ECO:0000313" key="4">
    <source>
        <dbReference type="Proteomes" id="UP000006882"/>
    </source>
</evidence>
<dbReference type="Gramene" id="ONH93257">
    <property type="protein sequence ID" value="ONH93257"/>
    <property type="gene ID" value="PRUPE_8G221800"/>
</dbReference>
<evidence type="ECO:0000313" key="3">
    <source>
        <dbReference type="EMBL" id="ONH93257.1"/>
    </source>
</evidence>
<gene>
    <name evidence="3" type="ORF">PRUPE_8G221800</name>
</gene>
<keyword evidence="4" id="KW-1185">Reference proteome</keyword>
<dbReference type="Pfam" id="PF10494">
    <property type="entry name" value="Stk19"/>
    <property type="match status" value="1"/>
</dbReference>
<feature type="region of interest" description="Disordered" evidence="2">
    <location>
        <begin position="1"/>
        <end position="20"/>
    </location>
</feature>
<protein>
    <submittedName>
        <fullName evidence="3">Uncharacterized protein</fullName>
    </submittedName>
</protein>
<dbReference type="EMBL" id="CM007658">
    <property type="protein sequence ID" value="ONH93257.1"/>
    <property type="molecule type" value="Genomic_DNA"/>
</dbReference>
<dbReference type="Proteomes" id="UP000006882">
    <property type="component" value="Chromosome G8"/>
</dbReference>
<evidence type="ECO:0000256" key="2">
    <source>
        <dbReference type="SAM" id="MobiDB-lite"/>
    </source>
</evidence>
<dbReference type="AlphaFoldDB" id="A0A251N1P7"/>
<evidence type="ECO:0000256" key="1">
    <source>
        <dbReference type="ARBA" id="ARBA00093458"/>
    </source>
</evidence>
<dbReference type="PANTHER" id="PTHR15243:SF0">
    <property type="entry name" value="SERINE_THREONINE-PROTEIN KINASE 19"/>
    <property type="match status" value="1"/>
</dbReference>
<dbReference type="InterPro" id="IPR018865">
    <property type="entry name" value="STK19-like"/>
</dbReference>
<dbReference type="PANTHER" id="PTHR15243">
    <property type="entry name" value="SERINE/THREONINE-PROTEIN KINASE 19"/>
    <property type="match status" value="1"/>
</dbReference>
<accession>A0A251N1P7</accession>
<proteinExistence type="inferred from homology"/>
<comment type="similarity">
    <text evidence="1">Belongs to the STK19 family.</text>
</comment>
<name>A0A251N1P7_PRUPE</name>
<reference evidence="3 4" key="1">
    <citation type="journal article" date="2013" name="Nat. Genet.">
        <title>The high-quality draft genome of peach (Prunus persica) identifies unique patterns of genetic diversity, domestication and genome evolution.</title>
        <authorList>
            <consortium name="International Peach Genome Initiative"/>
            <person name="Verde I."/>
            <person name="Abbott A.G."/>
            <person name="Scalabrin S."/>
            <person name="Jung S."/>
            <person name="Shu S."/>
            <person name="Marroni F."/>
            <person name="Zhebentyayeva T."/>
            <person name="Dettori M.T."/>
            <person name="Grimwood J."/>
            <person name="Cattonaro F."/>
            <person name="Zuccolo A."/>
            <person name="Rossini L."/>
            <person name="Jenkins J."/>
            <person name="Vendramin E."/>
            <person name="Meisel L.A."/>
            <person name="Decroocq V."/>
            <person name="Sosinski B."/>
            <person name="Prochnik S."/>
            <person name="Mitros T."/>
            <person name="Policriti A."/>
            <person name="Cipriani G."/>
            <person name="Dondini L."/>
            <person name="Ficklin S."/>
            <person name="Goodstein D.M."/>
            <person name="Xuan P."/>
            <person name="Del Fabbro C."/>
            <person name="Aramini V."/>
            <person name="Copetti D."/>
            <person name="Gonzalez S."/>
            <person name="Horner D.S."/>
            <person name="Falchi R."/>
            <person name="Lucas S."/>
            <person name="Mica E."/>
            <person name="Maldonado J."/>
            <person name="Lazzari B."/>
            <person name="Bielenberg D."/>
            <person name="Pirona R."/>
            <person name="Miculan M."/>
            <person name="Barakat A."/>
            <person name="Testolin R."/>
            <person name="Stella A."/>
            <person name="Tartarini S."/>
            <person name="Tonutti P."/>
            <person name="Arus P."/>
            <person name="Orellana A."/>
            <person name="Wells C."/>
            <person name="Main D."/>
            <person name="Vizzotto G."/>
            <person name="Silva H."/>
            <person name="Salamini F."/>
            <person name="Schmutz J."/>
            <person name="Morgante M."/>
            <person name="Rokhsar D.S."/>
        </authorList>
    </citation>
    <scope>NUCLEOTIDE SEQUENCE [LARGE SCALE GENOMIC DNA]</scope>
    <source>
        <strain evidence="4">cv. Nemared</strain>
    </source>
</reference>
<organism evidence="3 4">
    <name type="scientific">Prunus persica</name>
    <name type="common">Peach</name>
    <name type="synonym">Amygdalus persica</name>
    <dbReference type="NCBI Taxonomy" id="3760"/>
    <lineage>
        <taxon>Eukaryota</taxon>
        <taxon>Viridiplantae</taxon>
        <taxon>Streptophyta</taxon>
        <taxon>Embryophyta</taxon>
        <taxon>Tracheophyta</taxon>
        <taxon>Spermatophyta</taxon>
        <taxon>Magnoliopsida</taxon>
        <taxon>eudicotyledons</taxon>
        <taxon>Gunneridae</taxon>
        <taxon>Pentapetalae</taxon>
        <taxon>rosids</taxon>
        <taxon>fabids</taxon>
        <taxon>Rosales</taxon>
        <taxon>Rosaceae</taxon>
        <taxon>Amygdaloideae</taxon>
        <taxon>Amygdaleae</taxon>
        <taxon>Prunus</taxon>
    </lineage>
</organism>
<sequence>MAKNISESLKGKKRARETDTEAEASDFDQILSLEENLTFSDTLVALRIMRAQFPQSDKNLRREKVLRIFKLNTGQDDHAIMFFDDYLCQMERVVKRLEEKKDSDILEVFKWFKSHVLDNKLEPSIEHQELCTLLALGGKVKDEHISLLINSGLLGRKEVLSLLNRRRYKEMMLAPLEKKLLRYSPLDMRFHLRDLIGSGHLKTAKTPTGLVVRVSKD</sequence>